<dbReference type="RefSeq" id="WP_202244006.1">
    <property type="nucleotide sequence ID" value="NZ_JAESIY010000004.1"/>
</dbReference>
<dbReference type="EMBL" id="JAESIY010000004">
    <property type="protein sequence ID" value="MBL3656216.1"/>
    <property type="molecule type" value="Genomic_DNA"/>
</dbReference>
<keyword evidence="1" id="KW-0378">Hydrolase</keyword>
<proteinExistence type="predicted"/>
<evidence type="ECO:0000313" key="2">
    <source>
        <dbReference type="Proteomes" id="UP000659388"/>
    </source>
</evidence>
<evidence type="ECO:0000313" key="1">
    <source>
        <dbReference type="EMBL" id="MBL3656216.1"/>
    </source>
</evidence>
<dbReference type="Pfam" id="PF09411">
    <property type="entry name" value="PagL"/>
    <property type="match status" value="1"/>
</dbReference>
<sequence>MLLAFQGKSQFRGENNKVVGAEFLGGFILKHKPQIAHLITNHPVGFRVTFDRQTFGDKTWEQRFNFPDIGFTMIYIDYKNPIIGKSITVIPHYKIYLNKNRKSKNLVSYKIGLGAEYNTNKYDKETNNKNNLLSTDINVAAILEATYQREITKELFLRGSLSLTHFSNGSLKKPNSGINIVSANLGMAYNISYTPREYIYKEERAVEKTIGFTSTLSGGMHAFSRIGTGQHPFFTFTGVVDKRLNHKSAIGVGFDWFGSLSMKEDIKYDWRLADDPNTPSWMRVGVSLSHELFVSRLSIITQVGYYIFDEYDYFGKIYLRAGLRRYFSKHLYTSFSLKTHAAKAEAIEFGVGWRFK</sequence>
<dbReference type="Gene3D" id="2.40.160.20">
    <property type="match status" value="1"/>
</dbReference>
<dbReference type="AlphaFoldDB" id="A0A937K0D8"/>
<reference evidence="1" key="1">
    <citation type="submission" date="2021-01" db="EMBL/GenBank/DDBJ databases">
        <title>Fulvivirga kasyanovii gen. nov., sp nov., a novel member of the phylum Bacteroidetes isolated from seawater in a mussel farm.</title>
        <authorList>
            <person name="Zhao L.-H."/>
            <person name="Wang Z.-J."/>
        </authorList>
    </citation>
    <scope>NUCLEOTIDE SEQUENCE</scope>
    <source>
        <strain evidence="1">2943</strain>
    </source>
</reference>
<gene>
    <name evidence="1" type="ORF">JL102_08745</name>
</gene>
<organism evidence="1 2">
    <name type="scientific">Fulvivirga sediminis</name>
    <dbReference type="NCBI Taxonomy" id="2803949"/>
    <lineage>
        <taxon>Bacteria</taxon>
        <taxon>Pseudomonadati</taxon>
        <taxon>Bacteroidota</taxon>
        <taxon>Cytophagia</taxon>
        <taxon>Cytophagales</taxon>
        <taxon>Fulvivirgaceae</taxon>
        <taxon>Fulvivirga</taxon>
    </lineage>
</organism>
<protein>
    <submittedName>
        <fullName evidence="1">Acyloxyacyl hydrolase</fullName>
    </submittedName>
</protein>
<dbReference type="Proteomes" id="UP000659388">
    <property type="component" value="Unassembled WGS sequence"/>
</dbReference>
<accession>A0A937K0D8</accession>
<dbReference type="InterPro" id="IPR018550">
    <property type="entry name" value="Lipid-A_deacylase-rel"/>
</dbReference>
<name>A0A937K0D8_9BACT</name>
<comment type="caution">
    <text evidence="1">The sequence shown here is derived from an EMBL/GenBank/DDBJ whole genome shotgun (WGS) entry which is preliminary data.</text>
</comment>
<keyword evidence="2" id="KW-1185">Reference proteome</keyword>
<dbReference type="GO" id="GO:0016787">
    <property type="term" value="F:hydrolase activity"/>
    <property type="evidence" value="ECO:0007669"/>
    <property type="project" value="UniProtKB-KW"/>
</dbReference>